<name>A0A8S7MZ55_ECOLX</name>
<feature type="signal peptide" evidence="8">
    <location>
        <begin position="1"/>
        <end position="26"/>
    </location>
</feature>
<proteinExistence type="inferred from homology"/>
<feature type="chain" id="PRO_5035948391" evidence="8">
    <location>
        <begin position="27"/>
        <end position="584"/>
    </location>
</feature>
<keyword evidence="3" id="KW-0479">Metal-binding</keyword>
<dbReference type="GO" id="GO:0046872">
    <property type="term" value="F:metal ion binding"/>
    <property type="evidence" value="ECO:0007669"/>
    <property type="project" value="UniProtKB-KW"/>
</dbReference>
<evidence type="ECO:0000313" key="10">
    <source>
        <dbReference type="Proteomes" id="UP000533482"/>
    </source>
</evidence>
<dbReference type="EMBL" id="AASOHJ010000043">
    <property type="protein sequence ID" value="EFE8675879.1"/>
    <property type="molecule type" value="Genomic_DNA"/>
</dbReference>
<dbReference type="PANTHER" id="PTHR33938">
    <property type="entry name" value="FERULOYL ESTERASE B-RELATED"/>
    <property type="match status" value="1"/>
</dbReference>
<evidence type="ECO:0000256" key="5">
    <source>
        <dbReference type="ARBA" id="ARBA00022801"/>
    </source>
</evidence>
<sequence>MNRKLKCFISLALFTGSLIFPVSVLSANKHFPATPVSPKNYEDLAGINPVTDCSALQQTDLTSIAGEGSQILKATLDENRKVCIVTGRLAPQIGFEVRLPTENWRQRSLQIGCGGLCGRISDEIGAADGCPHITDGSFVTSATDMGHTVADGSFGKDSRLRTDFAYRSVHLTAQATRALITAFYGQNARYSYFTGCSDGGREALMAAQRYPDDFDGIIAGAAAMNFQTQNGVYHPWLAQINTDNDGNHILLADKLTLIHKAVVSQCDSLDGDKDGLISNPLSCSPDLQNLLCPSAQSDTSQCLTAQELDVLNKIYQGPKDPESGLSLLAGGPLPGSELAWKGIFIPESKKGPLFSTKIGQDANDVLFQKEDTPEKFDLRRIKFDASYFDKLSKLHRFYDSTNPDLHAFYQRGGKLILWHGLADQHISPLNTINYHLAVQKTMGKTVTSQFERLYLLPGVYHCGGGEGPDSIDLLSPVMAWVEKNIPPHEILTVQRNNNEAGIFGQPTSLIVGKKSQPSEHEGKESSVVQVRPVYPYPEVAVYNGHGDRNIPKNYHPVIFDKMDNLTQWLGDKFFSPYEFLNSSD</sequence>
<dbReference type="Pfam" id="PF07519">
    <property type="entry name" value="Tannase"/>
    <property type="match status" value="1"/>
</dbReference>
<dbReference type="AlphaFoldDB" id="A0A8S7MZ55"/>
<dbReference type="Proteomes" id="UP000533482">
    <property type="component" value="Unassembled WGS sequence"/>
</dbReference>
<dbReference type="SUPFAM" id="SSF53474">
    <property type="entry name" value="alpha/beta-Hydrolases"/>
    <property type="match status" value="1"/>
</dbReference>
<evidence type="ECO:0000256" key="1">
    <source>
        <dbReference type="ARBA" id="ARBA00006249"/>
    </source>
</evidence>
<protein>
    <submittedName>
        <fullName evidence="9">Tannase/feruloyl esterase family alpha/beta hydrolase</fullName>
    </submittedName>
</protein>
<evidence type="ECO:0000256" key="7">
    <source>
        <dbReference type="ARBA" id="ARBA00023157"/>
    </source>
</evidence>
<dbReference type="InterPro" id="IPR029058">
    <property type="entry name" value="AB_hydrolase_fold"/>
</dbReference>
<keyword evidence="5 9" id="KW-0378">Hydrolase</keyword>
<evidence type="ECO:0000313" key="9">
    <source>
        <dbReference type="EMBL" id="EFE8675879.1"/>
    </source>
</evidence>
<evidence type="ECO:0000256" key="4">
    <source>
        <dbReference type="ARBA" id="ARBA00022729"/>
    </source>
</evidence>
<dbReference type="GO" id="GO:0052689">
    <property type="term" value="F:carboxylic ester hydrolase activity"/>
    <property type="evidence" value="ECO:0007669"/>
    <property type="project" value="UniProtKB-KW"/>
</dbReference>
<gene>
    <name evidence="9" type="ORF">F7N46_22685</name>
</gene>
<keyword evidence="2" id="KW-0719">Serine esterase</keyword>
<evidence type="ECO:0000256" key="3">
    <source>
        <dbReference type="ARBA" id="ARBA00022723"/>
    </source>
</evidence>
<comment type="similarity">
    <text evidence="1">Belongs to the tannase family.</text>
</comment>
<comment type="caution">
    <text evidence="9">The sequence shown here is derived from an EMBL/GenBank/DDBJ whole genome shotgun (WGS) entry which is preliminary data.</text>
</comment>
<evidence type="ECO:0000256" key="6">
    <source>
        <dbReference type="ARBA" id="ARBA00022837"/>
    </source>
</evidence>
<keyword evidence="6" id="KW-0106">Calcium</keyword>
<accession>A0A8S7MZ55</accession>
<dbReference type="PANTHER" id="PTHR33938:SF15">
    <property type="entry name" value="FERULOYL ESTERASE B-RELATED"/>
    <property type="match status" value="1"/>
</dbReference>
<dbReference type="Gene3D" id="3.40.50.1820">
    <property type="entry name" value="alpha/beta hydrolase"/>
    <property type="match status" value="1"/>
</dbReference>
<keyword evidence="7" id="KW-1015">Disulfide bond</keyword>
<reference evidence="9 10" key="1">
    <citation type="submission" date="2019-09" db="EMBL/GenBank/DDBJ databases">
        <authorList>
            <consortium name="NARMS: The National Antimicrobial Resistance Monitoring System"/>
        </authorList>
    </citation>
    <scope>NUCLEOTIDE SEQUENCE [LARGE SCALE GENOMIC DNA]</scope>
    <source>
        <strain evidence="9 10">FSIS11923834</strain>
    </source>
</reference>
<evidence type="ECO:0000256" key="2">
    <source>
        <dbReference type="ARBA" id="ARBA00022487"/>
    </source>
</evidence>
<dbReference type="InterPro" id="IPR011118">
    <property type="entry name" value="Tannase/feruloyl_esterase"/>
</dbReference>
<organism evidence="9 10">
    <name type="scientific">Escherichia coli</name>
    <dbReference type="NCBI Taxonomy" id="562"/>
    <lineage>
        <taxon>Bacteria</taxon>
        <taxon>Pseudomonadati</taxon>
        <taxon>Pseudomonadota</taxon>
        <taxon>Gammaproteobacteria</taxon>
        <taxon>Enterobacterales</taxon>
        <taxon>Enterobacteriaceae</taxon>
        <taxon>Escherichia</taxon>
    </lineage>
</organism>
<keyword evidence="4 8" id="KW-0732">Signal</keyword>
<evidence type="ECO:0000256" key="8">
    <source>
        <dbReference type="SAM" id="SignalP"/>
    </source>
</evidence>